<dbReference type="EMBL" id="LR746265">
    <property type="protein sequence ID" value="CAA7390788.1"/>
    <property type="molecule type" value="Genomic_DNA"/>
</dbReference>
<dbReference type="SUPFAM" id="SSF53098">
    <property type="entry name" value="Ribonuclease H-like"/>
    <property type="match status" value="1"/>
</dbReference>
<dbReference type="InterPro" id="IPR036397">
    <property type="entry name" value="RNaseH_sf"/>
</dbReference>
<protein>
    <recommendedName>
        <fullName evidence="1">RNase H type-1 domain-containing protein</fullName>
    </recommendedName>
</protein>
<dbReference type="GO" id="GO:0004523">
    <property type="term" value="F:RNA-DNA hybrid ribonuclease activity"/>
    <property type="evidence" value="ECO:0007669"/>
    <property type="project" value="InterPro"/>
</dbReference>
<dbReference type="GO" id="GO:0003676">
    <property type="term" value="F:nucleic acid binding"/>
    <property type="evidence" value="ECO:0007669"/>
    <property type="project" value="InterPro"/>
</dbReference>
<dbReference type="InterPro" id="IPR002156">
    <property type="entry name" value="RNaseH_domain"/>
</dbReference>
<dbReference type="Pfam" id="PF13456">
    <property type="entry name" value="RVT_3"/>
    <property type="match status" value="1"/>
</dbReference>
<dbReference type="AlphaFoldDB" id="A0A7I8K2X8"/>
<evidence type="ECO:0000313" key="3">
    <source>
        <dbReference type="Proteomes" id="UP000663760"/>
    </source>
</evidence>
<dbReference type="InterPro" id="IPR044730">
    <property type="entry name" value="RNase_H-like_dom_plant"/>
</dbReference>
<accession>A0A7I8K2X8</accession>
<dbReference type="InterPro" id="IPR012337">
    <property type="entry name" value="RNaseH-like_sf"/>
</dbReference>
<dbReference type="InterPro" id="IPR053151">
    <property type="entry name" value="RNase_H-like"/>
</dbReference>
<sequence>MRIEISTQAVRWRLPPVGHLKLNVDGAARGNPGPAGGGDILQDHRGSIILTFSYFYNIQTNTAVEAMAIRDGLLLCEEYNLHDIVVEFDS</sequence>
<dbReference type="Proteomes" id="UP000663760">
    <property type="component" value="Chromosome 2"/>
</dbReference>
<proteinExistence type="predicted"/>
<dbReference type="PANTHER" id="PTHR47723:SF19">
    <property type="entry name" value="POLYNUCLEOTIDYL TRANSFERASE, RIBONUCLEASE H-LIKE SUPERFAMILY PROTEIN"/>
    <property type="match status" value="1"/>
</dbReference>
<dbReference type="PROSITE" id="PS50879">
    <property type="entry name" value="RNASE_H_1"/>
    <property type="match status" value="1"/>
</dbReference>
<gene>
    <name evidence="2" type="ORF">SI8410_02002216</name>
</gene>
<reference evidence="2" key="1">
    <citation type="submission" date="2020-02" db="EMBL/GenBank/DDBJ databases">
        <authorList>
            <person name="Scholz U."/>
            <person name="Mascher M."/>
            <person name="Fiebig A."/>
        </authorList>
    </citation>
    <scope>NUCLEOTIDE SEQUENCE</scope>
</reference>
<dbReference type="OrthoDB" id="1749932at2759"/>
<evidence type="ECO:0000259" key="1">
    <source>
        <dbReference type="PROSITE" id="PS50879"/>
    </source>
</evidence>
<dbReference type="CDD" id="cd06222">
    <property type="entry name" value="RNase_H_like"/>
    <property type="match status" value="1"/>
</dbReference>
<evidence type="ECO:0000313" key="2">
    <source>
        <dbReference type="EMBL" id="CAA7390788.1"/>
    </source>
</evidence>
<organism evidence="2 3">
    <name type="scientific">Spirodela intermedia</name>
    <name type="common">Intermediate duckweed</name>
    <dbReference type="NCBI Taxonomy" id="51605"/>
    <lineage>
        <taxon>Eukaryota</taxon>
        <taxon>Viridiplantae</taxon>
        <taxon>Streptophyta</taxon>
        <taxon>Embryophyta</taxon>
        <taxon>Tracheophyta</taxon>
        <taxon>Spermatophyta</taxon>
        <taxon>Magnoliopsida</taxon>
        <taxon>Liliopsida</taxon>
        <taxon>Araceae</taxon>
        <taxon>Lemnoideae</taxon>
        <taxon>Spirodela</taxon>
    </lineage>
</organism>
<feature type="domain" description="RNase H type-1" evidence="1">
    <location>
        <begin position="16"/>
        <end position="90"/>
    </location>
</feature>
<name>A0A7I8K2X8_SPIIN</name>
<keyword evidence="3" id="KW-1185">Reference proteome</keyword>
<dbReference type="PANTHER" id="PTHR47723">
    <property type="entry name" value="OS05G0353850 PROTEIN"/>
    <property type="match status" value="1"/>
</dbReference>
<dbReference type="Gene3D" id="3.30.420.10">
    <property type="entry name" value="Ribonuclease H-like superfamily/Ribonuclease H"/>
    <property type="match status" value="1"/>
</dbReference>